<gene>
    <name evidence="3" type="ORF">Tci_020881</name>
</gene>
<evidence type="ECO:0000259" key="2">
    <source>
        <dbReference type="Pfam" id="PF25597"/>
    </source>
</evidence>
<evidence type="ECO:0000313" key="3">
    <source>
        <dbReference type="EMBL" id="GEU48903.1"/>
    </source>
</evidence>
<proteinExistence type="predicted"/>
<organism evidence="3">
    <name type="scientific">Tanacetum cinerariifolium</name>
    <name type="common">Dalmatian daisy</name>
    <name type="synonym">Chrysanthemum cinerariifolium</name>
    <dbReference type="NCBI Taxonomy" id="118510"/>
    <lineage>
        <taxon>Eukaryota</taxon>
        <taxon>Viridiplantae</taxon>
        <taxon>Streptophyta</taxon>
        <taxon>Embryophyta</taxon>
        <taxon>Tracheophyta</taxon>
        <taxon>Spermatophyta</taxon>
        <taxon>Magnoliopsida</taxon>
        <taxon>eudicotyledons</taxon>
        <taxon>Gunneridae</taxon>
        <taxon>Pentapetalae</taxon>
        <taxon>asterids</taxon>
        <taxon>campanulids</taxon>
        <taxon>Asterales</taxon>
        <taxon>Asteraceae</taxon>
        <taxon>Asteroideae</taxon>
        <taxon>Anthemideae</taxon>
        <taxon>Anthemidinae</taxon>
        <taxon>Tanacetum</taxon>
    </lineage>
</organism>
<sequence>MFFMNNVNDMILKIKQNEKNFQTIFKNIERKIDEWSKSQNISLEQNDRTEPPHPPQAHTEHVNVVFTESEKSNDSLKIQKDPPPLIIVNNKIKKDKPIRTSKGYQVVKTNEYLFPSKKKFIELCGCVRWKPSRDYNSSTRETEGFKGLFHTLNATVVPTKSYVSILSLRMCTYGLCRLFWNIGIGIKFYEWAGNLVAQELVIDHHLLDRSEHSLLVLRSPKYPKSKKNMNDEEEVFLKALDEGFSSKNYVRKFPSTLHPKWRAKVTVIEELKYLSSLALDELIDDLKSLVMMKESTDDETLTSESDDEEYAIAVRNFKKGGDPNHLIDDCPKPPRNKDQQAFIRSSWSDIKNDAEDKPNDETRLMAQSSNEVTLNSSYYNDNASSLDNNSMQIEYDNLREISLKIINKNKTLKTKRNLLEKEVLELNEKIKKLERSKEINITCQLCQELNLENTILKETQVKFVKFDKSVNSLREMLNNQKPSSCKICLGFDSSKASKSGTKPMSFVGSSIENATDGSTIKVHESTIPGSVTTVAEKVSEHVFSPPMYLRLDFVITRKKLIHNRIEESKKPSLKLSLKSGLGYVKPSLGYSQNSKAYMMLNKHTMKVKESLNVTFDKSPPPTKLSSLVDDDVGEEEAIRNNTKVVNNNNEEDESIEVEDVVNINESKNHPLDQVIGNLNQRTLRSQAQNHARVETIVYPESDHAGDYVDRKSTGGVCTFMGCCLTSWFAKKQKALASFTTEAEYVSVGKAC</sequence>
<accession>A0A6L2KHE2</accession>
<dbReference type="Pfam" id="PF25597">
    <property type="entry name" value="SH3_retrovirus"/>
    <property type="match status" value="1"/>
</dbReference>
<feature type="coiled-coil region" evidence="1">
    <location>
        <begin position="409"/>
        <end position="436"/>
    </location>
</feature>
<protein>
    <submittedName>
        <fullName evidence="3">Copia protein</fullName>
    </submittedName>
</protein>
<reference evidence="3" key="1">
    <citation type="journal article" date="2019" name="Sci. Rep.">
        <title>Draft genome of Tanacetum cinerariifolium, the natural source of mosquito coil.</title>
        <authorList>
            <person name="Yamashiro T."/>
            <person name="Shiraishi A."/>
            <person name="Satake H."/>
            <person name="Nakayama K."/>
        </authorList>
    </citation>
    <scope>NUCLEOTIDE SEQUENCE</scope>
</reference>
<comment type="caution">
    <text evidence="3">The sequence shown here is derived from an EMBL/GenBank/DDBJ whole genome shotgun (WGS) entry which is preliminary data.</text>
</comment>
<name>A0A6L2KHE2_TANCI</name>
<keyword evidence="1" id="KW-0175">Coiled coil</keyword>
<dbReference type="InterPro" id="IPR057670">
    <property type="entry name" value="SH3_retrovirus"/>
</dbReference>
<evidence type="ECO:0000256" key="1">
    <source>
        <dbReference type="SAM" id="Coils"/>
    </source>
</evidence>
<dbReference type="AlphaFoldDB" id="A0A6L2KHE2"/>
<dbReference type="EMBL" id="BKCJ010002488">
    <property type="protein sequence ID" value="GEU48903.1"/>
    <property type="molecule type" value="Genomic_DNA"/>
</dbReference>
<feature type="domain" description="Retroviral polymerase SH3-like" evidence="2">
    <location>
        <begin position="588"/>
        <end position="620"/>
    </location>
</feature>